<evidence type="ECO:0000313" key="10">
    <source>
        <dbReference type="Proteomes" id="UP001527925"/>
    </source>
</evidence>
<feature type="domain" description="Pre-mRNA-splicing factor 3" evidence="8">
    <location>
        <begin position="263"/>
        <end position="479"/>
    </location>
</feature>
<dbReference type="Pfam" id="PF06544">
    <property type="entry name" value="Prp3_C"/>
    <property type="match status" value="1"/>
</dbReference>
<keyword evidence="2" id="KW-0507">mRNA processing</keyword>
<feature type="compositionally biased region" description="Pro residues" evidence="6">
    <location>
        <begin position="381"/>
        <end position="395"/>
    </location>
</feature>
<name>A0ABR4N1Z5_9FUNG</name>
<gene>
    <name evidence="9" type="primary">prp3</name>
    <name evidence="9" type="ORF">HK105_207011</name>
</gene>
<dbReference type="PANTHER" id="PTHR14212">
    <property type="entry name" value="U4/U6-ASSOCIATED RNA SPLICING FACTOR-RELATED"/>
    <property type="match status" value="1"/>
</dbReference>
<proteinExistence type="predicted"/>
<evidence type="ECO:0000256" key="6">
    <source>
        <dbReference type="SAM" id="MobiDB-lite"/>
    </source>
</evidence>
<feature type="region of interest" description="Disordered" evidence="6">
    <location>
        <begin position="260"/>
        <end position="281"/>
    </location>
</feature>
<accession>A0ABR4N1Z5</accession>
<evidence type="ECO:0000256" key="2">
    <source>
        <dbReference type="ARBA" id="ARBA00022664"/>
    </source>
</evidence>
<feature type="compositionally biased region" description="Acidic residues" evidence="6">
    <location>
        <begin position="10"/>
        <end position="19"/>
    </location>
</feature>
<organism evidence="9 10">
    <name type="scientific">Polyrhizophydium stewartii</name>
    <dbReference type="NCBI Taxonomy" id="2732419"/>
    <lineage>
        <taxon>Eukaryota</taxon>
        <taxon>Fungi</taxon>
        <taxon>Fungi incertae sedis</taxon>
        <taxon>Chytridiomycota</taxon>
        <taxon>Chytridiomycota incertae sedis</taxon>
        <taxon>Chytridiomycetes</taxon>
        <taxon>Rhizophydiales</taxon>
        <taxon>Rhizophydiales incertae sedis</taxon>
        <taxon>Polyrhizophydium</taxon>
    </lineage>
</organism>
<feature type="region of interest" description="Disordered" evidence="6">
    <location>
        <begin position="380"/>
        <end position="420"/>
    </location>
</feature>
<keyword evidence="10" id="KW-1185">Reference proteome</keyword>
<keyword evidence="4" id="KW-0539">Nucleus</keyword>
<dbReference type="GO" id="GO:1990904">
    <property type="term" value="C:ribonucleoprotein complex"/>
    <property type="evidence" value="ECO:0007669"/>
    <property type="project" value="UniProtKB-KW"/>
</dbReference>
<evidence type="ECO:0000259" key="7">
    <source>
        <dbReference type="Pfam" id="PF06544"/>
    </source>
</evidence>
<evidence type="ECO:0000313" key="9">
    <source>
        <dbReference type="EMBL" id="KAL2913551.1"/>
    </source>
</evidence>
<dbReference type="EMBL" id="JADGIZ020000045">
    <property type="protein sequence ID" value="KAL2913551.1"/>
    <property type="molecule type" value="Genomic_DNA"/>
</dbReference>
<feature type="compositionally biased region" description="Basic and acidic residues" evidence="6">
    <location>
        <begin position="411"/>
        <end position="420"/>
    </location>
</feature>
<feature type="coiled-coil region" evidence="5">
    <location>
        <begin position="224"/>
        <end position="251"/>
    </location>
</feature>
<dbReference type="InterPro" id="IPR010541">
    <property type="entry name" value="Prp3_C"/>
</dbReference>
<reference evidence="9 10" key="1">
    <citation type="submission" date="2023-09" db="EMBL/GenBank/DDBJ databases">
        <title>Pangenome analysis of Batrachochytrium dendrobatidis and related Chytrids.</title>
        <authorList>
            <person name="Yacoub M.N."/>
            <person name="Stajich J.E."/>
            <person name="James T.Y."/>
        </authorList>
    </citation>
    <scope>NUCLEOTIDE SEQUENCE [LARGE SCALE GENOMIC DNA]</scope>
    <source>
        <strain evidence="9 10">JEL0888</strain>
    </source>
</reference>
<evidence type="ECO:0000256" key="4">
    <source>
        <dbReference type="ARBA" id="ARBA00023242"/>
    </source>
</evidence>
<dbReference type="CDD" id="cd24162">
    <property type="entry name" value="Prp3_C"/>
    <property type="match status" value="1"/>
</dbReference>
<dbReference type="Proteomes" id="UP001527925">
    <property type="component" value="Unassembled WGS sequence"/>
</dbReference>
<feature type="compositionally biased region" description="Acidic residues" evidence="6">
    <location>
        <begin position="568"/>
        <end position="579"/>
    </location>
</feature>
<dbReference type="PANTHER" id="PTHR14212:SF0">
    <property type="entry name" value="U4_U6 SMALL NUCLEAR RIBONUCLEOPROTEIN PRP3"/>
    <property type="match status" value="1"/>
</dbReference>
<evidence type="ECO:0000256" key="3">
    <source>
        <dbReference type="ARBA" id="ARBA00023187"/>
    </source>
</evidence>
<keyword evidence="3" id="KW-0508">mRNA splicing</keyword>
<comment type="subcellular location">
    <subcellularLocation>
        <location evidence="1">Nucleus</location>
    </subcellularLocation>
</comment>
<evidence type="ECO:0000256" key="1">
    <source>
        <dbReference type="ARBA" id="ARBA00004123"/>
    </source>
</evidence>
<evidence type="ECO:0000256" key="5">
    <source>
        <dbReference type="SAM" id="Coils"/>
    </source>
</evidence>
<feature type="compositionally biased region" description="Basic residues" evidence="6">
    <location>
        <begin position="401"/>
        <end position="410"/>
    </location>
</feature>
<keyword evidence="5" id="KW-0175">Coiled coil</keyword>
<dbReference type="Pfam" id="PF08572">
    <property type="entry name" value="PRP3"/>
    <property type="match status" value="1"/>
</dbReference>
<dbReference type="InterPro" id="IPR027104">
    <property type="entry name" value="Prp3"/>
</dbReference>
<evidence type="ECO:0000259" key="8">
    <source>
        <dbReference type="Pfam" id="PF08572"/>
    </source>
</evidence>
<feature type="region of interest" description="Disordered" evidence="6">
    <location>
        <begin position="1"/>
        <end position="45"/>
    </location>
</feature>
<feature type="domain" description="Small nuclear ribonucleoprotein Prp3 C-terminal" evidence="7">
    <location>
        <begin position="502"/>
        <end position="638"/>
    </location>
</feature>
<keyword evidence="9" id="KW-0687">Ribonucleoprotein</keyword>
<sequence>MNMKRALGDGDGDGDADADADAKRARTAAAPASMQSPEEIQRLREQARQKAAALAAQAQAALARIGVNPIRPAAGVLPVGANPIRPGGNPIRPGANPIRPGAAVSVLGNPVRPVSATGNPVRPPAPVPSGSATAVPGMPLSFVQPLAARQAPAQRPAASQLGNGAGLPSPAVADLGGDLSSKAKGGLKVEFHPLLMRDSVRPGMTGTRKTAALPVFSTVSANERAAQEIKLQQEQKMLQALQAKKELKIEREVSADFKDPSKNPYFDPSLKSGSAVAPKPRASRPIKFVQHGKYIEMAEKQRKEAMLEKLKKDIAEKIKTTGIEKEIELVSDRGMRTEPPPPVEWWDAKFVPEESYDSMPATGPFTHGDELITNLEQHPVPIQPPAEPGAPPPRPIMLTKKERKKLRRQRRLEDRKEKQEKIRLGLLPPEEAKLKLSNMMRALGDQVLLNPSLAEAKVREQMAARKQKHADLVASTKLTDEQRREKLRNKLKEDTSLMVQVAVFRINDLSHAQHRFKVDKNAQQYNLTGVAIVHPGLNLVVVEGGPKGIKAYRKLMLRRILWAKTSVGDEDDDEDDDDAAGASSGAPAGDGANRCVLVWEGEVQNRAFRVFRFKSLPTDSMVREYLEKMRVVHYWDAARNFIEDGC</sequence>
<dbReference type="InterPro" id="IPR013881">
    <property type="entry name" value="Pre-mRNA_splic_Prp3_dom"/>
</dbReference>
<feature type="region of interest" description="Disordered" evidence="6">
    <location>
        <begin position="568"/>
        <end position="587"/>
    </location>
</feature>
<comment type="caution">
    <text evidence="9">The sequence shown here is derived from an EMBL/GenBank/DDBJ whole genome shotgun (WGS) entry which is preliminary data.</text>
</comment>
<protein>
    <submittedName>
        <fullName evidence="9">U4/U5/U6 small nuclear ribonucleoprotein prp3</fullName>
    </submittedName>
</protein>